<dbReference type="PANTHER" id="PTHR46309">
    <property type="entry name" value="PHD FINGER PROTEIN 12"/>
    <property type="match status" value="1"/>
</dbReference>
<evidence type="ECO:0000256" key="7">
    <source>
        <dbReference type="SAM" id="MobiDB-lite"/>
    </source>
</evidence>
<keyword evidence="2" id="KW-0479">Metal-binding</keyword>
<dbReference type="InterPro" id="IPR019787">
    <property type="entry name" value="Znf_PHD-finger"/>
</dbReference>
<dbReference type="InterPro" id="IPR056511">
    <property type="entry name" value="IDM1_C"/>
</dbReference>
<dbReference type="GO" id="GO:0003714">
    <property type="term" value="F:transcription corepressor activity"/>
    <property type="evidence" value="ECO:0007669"/>
    <property type="project" value="InterPro"/>
</dbReference>
<dbReference type="InterPro" id="IPR016181">
    <property type="entry name" value="Acyl_CoA_acyltransferase"/>
</dbReference>
<feature type="domain" description="N-acetyltransferase" evidence="9">
    <location>
        <begin position="451"/>
        <end position="602"/>
    </location>
</feature>
<reference evidence="10 11" key="1">
    <citation type="submission" date="2019-12" db="EMBL/GenBank/DDBJ databases">
        <authorList>
            <person name="Alioto T."/>
            <person name="Alioto T."/>
            <person name="Gomez Garrido J."/>
        </authorList>
    </citation>
    <scope>NUCLEOTIDE SEQUENCE [LARGE SCALE GENOMIC DNA]</scope>
</reference>
<dbReference type="GO" id="GO:0008270">
    <property type="term" value="F:zinc ion binding"/>
    <property type="evidence" value="ECO:0007669"/>
    <property type="project" value="UniProtKB-KW"/>
</dbReference>
<dbReference type="GO" id="GO:0005634">
    <property type="term" value="C:nucleus"/>
    <property type="evidence" value="ECO:0007669"/>
    <property type="project" value="UniProtKB-SubCell"/>
</dbReference>
<feature type="region of interest" description="Disordered" evidence="7">
    <location>
        <begin position="1"/>
        <end position="77"/>
    </location>
</feature>
<evidence type="ECO:0000256" key="6">
    <source>
        <dbReference type="PROSITE-ProRule" id="PRU00146"/>
    </source>
</evidence>
<feature type="region of interest" description="Disordered" evidence="7">
    <location>
        <begin position="97"/>
        <end position="158"/>
    </location>
</feature>
<dbReference type="PROSITE" id="PS51186">
    <property type="entry name" value="GNAT"/>
    <property type="match status" value="1"/>
</dbReference>
<keyword evidence="3 6" id="KW-0863">Zinc-finger</keyword>
<protein>
    <submittedName>
        <fullName evidence="10">Increased DNA methylation 1-like</fullName>
    </submittedName>
</protein>
<feature type="compositionally biased region" description="Polar residues" evidence="7">
    <location>
        <begin position="52"/>
        <end position="61"/>
    </location>
</feature>
<dbReference type="Gene3D" id="3.30.40.10">
    <property type="entry name" value="Zinc/RING finger domain, C3HC4 (zinc finger)"/>
    <property type="match status" value="1"/>
</dbReference>
<dbReference type="InterPro" id="IPR042163">
    <property type="entry name" value="PHF12"/>
</dbReference>
<dbReference type="InterPro" id="IPR032308">
    <property type="entry name" value="TDBD"/>
</dbReference>
<dbReference type="SUPFAM" id="SSF57903">
    <property type="entry name" value="FYVE/PHD zinc finger"/>
    <property type="match status" value="1"/>
</dbReference>
<dbReference type="Pfam" id="PF23209">
    <property type="entry name" value="IDM1_C"/>
    <property type="match status" value="1"/>
</dbReference>
<keyword evidence="11" id="KW-1185">Reference proteome</keyword>
<dbReference type="GO" id="GO:0006357">
    <property type="term" value="P:regulation of transcription by RNA polymerase II"/>
    <property type="evidence" value="ECO:0007669"/>
    <property type="project" value="TreeGrafter"/>
</dbReference>
<feature type="compositionally biased region" description="Basic residues" evidence="7">
    <location>
        <begin position="104"/>
        <end position="115"/>
    </location>
</feature>
<sequence>MAGKSKRWMNQSSCSSSSSSGNVSDPDYGSKFSQRRSKQNDVTSHSDRETENVQIENNSSQLKRKRGRSSKKCNREIRESLKYDTEIAKDKPSLIDDEDSCAQRTRRFTSRRRRKSDSEIHQCKQLYASTSNRSSIDDYENPRCAGGRKRSSDDKNEKGKMKATVFSWLIDTNIIQENAEVFSVDDRSKQMKNKGIIKRGGILCPCCDNIFTAAAFHIHGGRNCKKPYESIFLAKKQQSLFNCMIEAWNEPDESQYHKFNIIKAKSNAIDLYDDACMICADGGNLICCERCYSTYHQVCVGMEEVPEGSWYCPYCVCKFCGDPAQENDYLITCPQCEKKYHWECRRSKERGEIDLNCTTVAPFCLESSLPFSIIGFLNNMVDKLRCYLLNFGKVHYKLSKVLVGKKNELKEGYSWTLLHLVGDGSGVYIDDVSGVYIDDEYRRTMCHSKLAVARRLMEECFEPIRDRHTRIKVIPSVVYNCRSNFNRIHFGGFYTAVLEKEDEIISVASLRIHGSKLAEMPFVATSDVYRCKGMCRKLIDGIESALRYLNVENLIIPSIEERVRNWCERYGFGRLEESMKQEIMGWNTLMFHDSIRLQKPLLWSSHFAESHREHNECSPSLPAKLERNNICSFRFVSTLFSLYSCYFCCDTSKSAVSAFPDLNLEPSE</sequence>
<dbReference type="PANTHER" id="PTHR46309:SF5">
    <property type="entry name" value="GNAT FAMILY ACETYLTRANSFERASE"/>
    <property type="match status" value="1"/>
</dbReference>
<evidence type="ECO:0000259" key="8">
    <source>
        <dbReference type="PROSITE" id="PS50016"/>
    </source>
</evidence>
<dbReference type="Pfam" id="PF16135">
    <property type="entry name" value="TDBD"/>
    <property type="match status" value="1"/>
</dbReference>
<dbReference type="PROSITE" id="PS50016">
    <property type="entry name" value="ZF_PHD_2"/>
    <property type="match status" value="1"/>
</dbReference>
<accession>A0A8S0PED1</accession>
<comment type="caution">
    <text evidence="10">The sequence shown here is derived from an EMBL/GenBank/DDBJ whole genome shotgun (WGS) entry which is preliminary data.</text>
</comment>
<evidence type="ECO:0000256" key="4">
    <source>
        <dbReference type="ARBA" id="ARBA00022833"/>
    </source>
</evidence>
<evidence type="ECO:0000256" key="1">
    <source>
        <dbReference type="ARBA" id="ARBA00004123"/>
    </source>
</evidence>
<dbReference type="InterPro" id="IPR013083">
    <property type="entry name" value="Znf_RING/FYVE/PHD"/>
</dbReference>
<dbReference type="Proteomes" id="UP000594638">
    <property type="component" value="Unassembled WGS sequence"/>
</dbReference>
<dbReference type="Pfam" id="PF00628">
    <property type="entry name" value="PHD"/>
    <property type="match status" value="1"/>
</dbReference>
<proteinExistence type="predicted"/>
<evidence type="ECO:0000256" key="5">
    <source>
        <dbReference type="ARBA" id="ARBA00023242"/>
    </source>
</evidence>
<evidence type="ECO:0000259" key="9">
    <source>
        <dbReference type="PROSITE" id="PS51186"/>
    </source>
</evidence>
<dbReference type="Gramene" id="OE9A102260T1">
    <property type="protein sequence ID" value="OE9A102260C1"/>
    <property type="gene ID" value="OE9A102260"/>
</dbReference>
<dbReference type="EMBL" id="CACTIH010000040">
    <property type="protein sequence ID" value="CAA2938935.1"/>
    <property type="molecule type" value="Genomic_DNA"/>
</dbReference>
<dbReference type="InterPro" id="IPR000182">
    <property type="entry name" value="GNAT_dom"/>
</dbReference>
<dbReference type="SMART" id="SM00249">
    <property type="entry name" value="PHD"/>
    <property type="match status" value="1"/>
</dbReference>
<dbReference type="SUPFAM" id="SSF55729">
    <property type="entry name" value="Acyl-CoA N-acyltransferases (Nat)"/>
    <property type="match status" value="1"/>
</dbReference>
<dbReference type="AlphaFoldDB" id="A0A8S0PED1"/>
<evidence type="ECO:0000313" key="11">
    <source>
        <dbReference type="Proteomes" id="UP000594638"/>
    </source>
</evidence>
<evidence type="ECO:0000313" key="10">
    <source>
        <dbReference type="EMBL" id="CAA2938935.1"/>
    </source>
</evidence>
<feature type="compositionally biased region" description="Basic residues" evidence="7">
    <location>
        <begin position="62"/>
        <end position="72"/>
    </location>
</feature>
<dbReference type="GO" id="GO:0016747">
    <property type="term" value="F:acyltransferase activity, transferring groups other than amino-acyl groups"/>
    <property type="evidence" value="ECO:0007669"/>
    <property type="project" value="InterPro"/>
</dbReference>
<evidence type="ECO:0000256" key="2">
    <source>
        <dbReference type="ARBA" id="ARBA00022723"/>
    </source>
</evidence>
<keyword evidence="5" id="KW-0539">Nucleus</keyword>
<evidence type="ECO:0000256" key="3">
    <source>
        <dbReference type="ARBA" id="ARBA00022771"/>
    </source>
</evidence>
<keyword evidence="4" id="KW-0862">Zinc</keyword>
<feature type="domain" description="PHD-type" evidence="8">
    <location>
        <begin position="273"/>
        <end position="318"/>
    </location>
</feature>
<name>A0A8S0PED1_OLEEU</name>
<organism evidence="10 11">
    <name type="scientific">Olea europaea subsp. europaea</name>
    <dbReference type="NCBI Taxonomy" id="158383"/>
    <lineage>
        <taxon>Eukaryota</taxon>
        <taxon>Viridiplantae</taxon>
        <taxon>Streptophyta</taxon>
        <taxon>Embryophyta</taxon>
        <taxon>Tracheophyta</taxon>
        <taxon>Spermatophyta</taxon>
        <taxon>Magnoliopsida</taxon>
        <taxon>eudicotyledons</taxon>
        <taxon>Gunneridae</taxon>
        <taxon>Pentapetalae</taxon>
        <taxon>asterids</taxon>
        <taxon>lamiids</taxon>
        <taxon>Lamiales</taxon>
        <taxon>Oleaceae</taxon>
        <taxon>Oleeae</taxon>
        <taxon>Olea</taxon>
    </lineage>
</organism>
<dbReference type="InterPro" id="IPR001965">
    <property type="entry name" value="Znf_PHD"/>
</dbReference>
<comment type="subcellular location">
    <subcellularLocation>
        <location evidence="1">Nucleus</location>
    </subcellularLocation>
</comment>
<gene>
    <name evidence="10" type="ORF">OLEA9_A102260</name>
</gene>
<dbReference type="OrthoDB" id="429143at2759"/>
<dbReference type="Gene3D" id="3.40.630.30">
    <property type="match status" value="1"/>
</dbReference>
<dbReference type="InterPro" id="IPR011011">
    <property type="entry name" value="Znf_FYVE_PHD"/>
</dbReference>